<dbReference type="AlphaFoldDB" id="A0A0L0DPG5"/>
<dbReference type="GeneID" id="25567993"/>
<dbReference type="InterPro" id="IPR032914">
    <property type="entry name" value="Vam6/VPS39/TRAP1"/>
</dbReference>
<dbReference type="SUPFAM" id="SSF50998">
    <property type="entry name" value="Quinoprotein alcohol dehydrogenase-like"/>
    <property type="match status" value="1"/>
</dbReference>
<keyword evidence="3" id="KW-0963">Cytoplasm</keyword>
<keyword evidence="7" id="KW-1185">Reference proteome</keyword>
<dbReference type="GO" id="GO:0015031">
    <property type="term" value="P:protein transport"/>
    <property type="evidence" value="ECO:0007669"/>
    <property type="project" value="UniProtKB-KW"/>
</dbReference>
<dbReference type="GO" id="GO:0016020">
    <property type="term" value="C:membrane"/>
    <property type="evidence" value="ECO:0007669"/>
    <property type="project" value="TreeGrafter"/>
</dbReference>
<dbReference type="Pfam" id="PF00780">
    <property type="entry name" value="CNH"/>
    <property type="match status" value="1"/>
</dbReference>
<dbReference type="Proteomes" id="UP000054408">
    <property type="component" value="Unassembled WGS sequence"/>
</dbReference>
<dbReference type="PANTHER" id="PTHR12894">
    <property type="entry name" value="CNH DOMAIN CONTAINING"/>
    <property type="match status" value="1"/>
</dbReference>
<sequence length="975" mass="103887">MYPLFRLLKVVDRVAGKKARVTAASTAADGSTVYVGTSTGDVLKYAFESELSQSLEASAAASSAAAAVSASASASSAGVGVAEADTARSTLEIKKNVGGKKKIETILPLKAAGHLVVLVGETVVVLDAVSLKAVSPPFPSPRHVLCIALDAKSGRKLVAVTKKRAYVYEFSTTIGDYVPVKEFAGLPGPVLSIAWYGDTLALGYKREISAISVKSGITTTLCSREVAPTSLTSITADAAAMTSAMLTTLNPFASSSSGATASTSSLLMAPVPGVGLILVVHNNMGVCYNLDGSLSGHTVTWSQPPSAVAVAWPNLIGLHDGLVEVRSVEDAAIHQTLSLPEATHIGSTGSVLTLFSGARVWLGLKISFEAQLAELIRARRFDDAIMLFQIRVPASVPTRDKQMQLLYENIAFQALVDANYERAFQFFALSTVDARDLLHVFDMLPQSQARYESRTRPLHAIQRKLSAQAPHKAHPLLVAFLEDQRTVAARGEPLEPLVAQAVDTALLRLYISKSPHKLRPLLTGANAVLVDDARAALRAAIDTRTRTGPYDALAALEASVGNYTEALEVWATIVAGECIDPSSGGARPAIDVLASLEGGSDASWELIAKFAPALLQADTFAALDVFVSPTRSVPLDHDSVLAFLAKFEPLPWHALQAAYLAHMVSAYHVAHEQYHTRLVNIYVDSVAACRDPVQAAAMAEACTAHPGAPACSEAALRARLLGALEELPFYDVDLILERVKDIGGLTTELVALYRKVGHHNAALRVLVHDETDDAGALAYCAAIHEVYVHEKAQAERLGVPLSTLGVVASDVWMALLAAYLTPPEGTPAPRARALEAQVVALLSSHGVHFPPSQVLDLLPPSMPVARIGDYLVTALRRKVAAQRRAAVSAALNRSVHMQVALAAAKARAPRSVVNHETLCSVCHKRLGSNVFARYPNEVVVHLKCCRDPHICPVTGVDFRPRPNQGRAVRARRWQA</sequence>
<name>A0A0L0DPG5_THETB</name>
<proteinExistence type="predicted"/>
<feature type="domain" description="CNH" evidence="5">
    <location>
        <begin position="18"/>
        <end position="352"/>
    </location>
</feature>
<dbReference type="Pfam" id="PF10366">
    <property type="entry name" value="Vps39_1"/>
    <property type="match status" value="1"/>
</dbReference>
<accession>A0A0L0DPG5</accession>
<dbReference type="eggNOG" id="KOG2063">
    <property type="taxonomic scope" value="Eukaryota"/>
</dbReference>
<evidence type="ECO:0000256" key="4">
    <source>
        <dbReference type="ARBA" id="ARBA00022927"/>
    </source>
</evidence>
<dbReference type="InterPro" id="IPR019452">
    <property type="entry name" value="VPS39/TGF_beta_rcpt-assoc_1"/>
</dbReference>
<evidence type="ECO:0000313" key="6">
    <source>
        <dbReference type="EMBL" id="KNC53916.1"/>
    </source>
</evidence>
<protein>
    <recommendedName>
        <fullName evidence="5">CNH domain-containing protein</fullName>
    </recommendedName>
</protein>
<evidence type="ECO:0000259" key="5">
    <source>
        <dbReference type="PROSITE" id="PS50219"/>
    </source>
</evidence>
<dbReference type="GO" id="GO:0005737">
    <property type="term" value="C:cytoplasm"/>
    <property type="evidence" value="ECO:0007669"/>
    <property type="project" value="UniProtKB-SubCell"/>
</dbReference>
<comment type="subcellular location">
    <subcellularLocation>
        <location evidence="1">Cytoplasm</location>
    </subcellularLocation>
</comment>
<dbReference type="STRING" id="461836.A0A0L0DPG5"/>
<evidence type="ECO:0000256" key="3">
    <source>
        <dbReference type="ARBA" id="ARBA00022490"/>
    </source>
</evidence>
<dbReference type="PROSITE" id="PS50219">
    <property type="entry name" value="CNH"/>
    <property type="match status" value="1"/>
</dbReference>
<dbReference type="GO" id="GO:0034058">
    <property type="term" value="P:endosomal vesicle fusion"/>
    <property type="evidence" value="ECO:0007669"/>
    <property type="project" value="TreeGrafter"/>
</dbReference>
<dbReference type="Pfam" id="PF10367">
    <property type="entry name" value="zf-Vps39_C"/>
    <property type="match status" value="1"/>
</dbReference>
<reference evidence="6 7" key="1">
    <citation type="submission" date="2010-05" db="EMBL/GenBank/DDBJ databases">
        <title>The Genome Sequence of Thecamonas trahens ATCC 50062.</title>
        <authorList>
            <consortium name="The Broad Institute Genome Sequencing Platform"/>
            <person name="Russ C."/>
            <person name="Cuomo C."/>
            <person name="Shea T."/>
            <person name="Young S.K."/>
            <person name="Zeng Q."/>
            <person name="Koehrsen M."/>
            <person name="Haas B."/>
            <person name="Borodovsky M."/>
            <person name="Guigo R."/>
            <person name="Alvarado L."/>
            <person name="Berlin A."/>
            <person name="Bochicchio J."/>
            <person name="Borenstein D."/>
            <person name="Chapman S."/>
            <person name="Chen Z."/>
            <person name="Freedman E."/>
            <person name="Gellesch M."/>
            <person name="Goldberg J."/>
            <person name="Griggs A."/>
            <person name="Gujja S."/>
            <person name="Heilman E."/>
            <person name="Heiman D."/>
            <person name="Hepburn T."/>
            <person name="Howarth C."/>
            <person name="Jen D."/>
            <person name="Larson L."/>
            <person name="Mehta T."/>
            <person name="Park D."/>
            <person name="Pearson M."/>
            <person name="Roberts A."/>
            <person name="Saif S."/>
            <person name="Shenoy N."/>
            <person name="Sisk P."/>
            <person name="Stolte C."/>
            <person name="Sykes S."/>
            <person name="Thomson T."/>
            <person name="Walk T."/>
            <person name="White J."/>
            <person name="Yandava C."/>
            <person name="Burger G."/>
            <person name="Gray M.W."/>
            <person name="Holland P.W.H."/>
            <person name="King N."/>
            <person name="Lang F.B.F."/>
            <person name="Roger A.J."/>
            <person name="Ruiz-Trillo I."/>
            <person name="Lander E."/>
            <person name="Nusbaum C."/>
        </authorList>
    </citation>
    <scope>NUCLEOTIDE SEQUENCE [LARGE SCALE GENOMIC DNA]</scope>
    <source>
        <strain evidence="6 7">ATCC 50062</strain>
    </source>
</reference>
<evidence type="ECO:0000256" key="1">
    <source>
        <dbReference type="ARBA" id="ARBA00004496"/>
    </source>
</evidence>
<organism evidence="6 7">
    <name type="scientific">Thecamonas trahens ATCC 50062</name>
    <dbReference type="NCBI Taxonomy" id="461836"/>
    <lineage>
        <taxon>Eukaryota</taxon>
        <taxon>Apusozoa</taxon>
        <taxon>Apusomonadida</taxon>
        <taxon>Apusomonadidae</taxon>
        <taxon>Thecamonas</taxon>
    </lineage>
</organism>
<dbReference type="GO" id="GO:0006914">
    <property type="term" value="P:autophagy"/>
    <property type="evidence" value="ECO:0007669"/>
    <property type="project" value="TreeGrafter"/>
</dbReference>
<keyword evidence="4" id="KW-0653">Protein transport</keyword>
<dbReference type="InterPro" id="IPR001180">
    <property type="entry name" value="CNH_dom"/>
</dbReference>
<dbReference type="EMBL" id="GL349484">
    <property type="protein sequence ID" value="KNC53916.1"/>
    <property type="molecule type" value="Genomic_DNA"/>
</dbReference>
<dbReference type="OrthoDB" id="10258882at2759"/>
<evidence type="ECO:0000256" key="2">
    <source>
        <dbReference type="ARBA" id="ARBA00022448"/>
    </source>
</evidence>
<evidence type="ECO:0000313" key="7">
    <source>
        <dbReference type="Proteomes" id="UP000054408"/>
    </source>
</evidence>
<dbReference type="InterPro" id="IPR011047">
    <property type="entry name" value="Quinoprotein_ADH-like_sf"/>
</dbReference>
<dbReference type="PANTHER" id="PTHR12894:SF27">
    <property type="entry name" value="TRANSFORMING GROWTH FACTOR-BETA RECEPTOR-ASSOCIATED PROTEIN 1"/>
    <property type="match status" value="1"/>
</dbReference>
<keyword evidence="2" id="KW-0813">Transport</keyword>
<gene>
    <name evidence="6" type="ORF">AMSG_09555</name>
</gene>
<dbReference type="RefSeq" id="XP_013754122.1">
    <property type="nucleotide sequence ID" value="XM_013898668.1"/>
</dbReference>
<dbReference type="OMA" id="QCLECYD"/>
<dbReference type="InterPro" id="IPR019453">
    <property type="entry name" value="VPS39/TGFA1_Znf"/>
</dbReference>